<evidence type="ECO:0000313" key="1">
    <source>
        <dbReference type="EMBL" id="AUW46641.1"/>
    </source>
</evidence>
<protein>
    <submittedName>
        <fullName evidence="1">Uncharacterized protein</fullName>
    </submittedName>
</protein>
<gene>
    <name evidence="1" type="ORF">CUJ84_pRLN2000094</name>
</gene>
<name>A0A2K9ZF33_RHILE</name>
<reference evidence="1 2" key="1">
    <citation type="submission" date="2017-11" db="EMBL/GenBank/DDBJ databases">
        <title>Complete genome of Rhizobium leguminosarum Norway, an ineffective micro-symbiont.</title>
        <authorList>
            <person name="Hoffrichter A."/>
            <person name="Liang J."/>
            <person name="Brachmann A."/>
            <person name="Marin M."/>
        </authorList>
    </citation>
    <scope>NUCLEOTIDE SEQUENCE [LARGE SCALE GENOMIC DNA]</scope>
    <source>
        <strain evidence="1 2">Norway</strain>
        <plasmid evidence="2">Plasmid prln2</plasmid>
    </source>
</reference>
<geneLocation type="plasmid" evidence="2">
    <name>prln2</name>
</geneLocation>
<sequence>MDGPRPLVISLIREDVLGIVIHACPH</sequence>
<evidence type="ECO:0000313" key="2">
    <source>
        <dbReference type="Proteomes" id="UP000238523"/>
    </source>
</evidence>
<dbReference type="EMBL" id="CP025014">
    <property type="protein sequence ID" value="AUW46641.1"/>
    <property type="molecule type" value="Genomic_DNA"/>
</dbReference>
<keyword evidence="1" id="KW-0614">Plasmid</keyword>
<dbReference type="Proteomes" id="UP000238523">
    <property type="component" value="Plasmid pRLN2"/>
</dbReference>
<accession>A0A2K9ZF33</accession>
<proteinExistence type="predicted"/>
<organism evidence="1 2">
    <name type="scientific">Rhizobium leguminosarum</name>
    <dbReference type="NCBI Taxonomy" id="384"/>
    <lineage>
        <taxon>Bacteria</taxon>
        <taxon>Pseudomonadati</taxon>
        <taxon>Pseudomonadota</taxon>
        <taxon>Alphaproteobacteria</taxon>
        <taxon>Hyphomicrobiales</taxon>
        <taxon>Rhizobiaceae</taxon>
        <taxon>Rhizobium/Agrobacterium group</taxon>
        <taxon>Rhizobium</taxon>
    </lineage>
</organism>
<dbReference type="AlphaFoldDB" id="A0A2K9ZF33"/>